<dbReference type="STRING" id="1642818.AWE51_16310"/>
<reference evidence="4 5" key="1">
    <citation type="submission" date="2016-01" db="EMBL/GenBank/DDBJ databases">
        <title>The draft genome sequence of Aquimarina sp. RZW4-3-2.</title>
        <authorList>
            <person name="Wang Y."/>
        </authorList>
    </citation>
    <scope>NUCLEOTIDE SEQUENCE [LARGE SCALE GENOMIC DNA]</scope>
    <source>
        <strain evidence="4 5">RZW4-3-2</strain>
    </source>
</reference>
<dbReference type="CDD" id="cd13438">
    <property type="entry name" value="SPFH_eoslipins_u2"/>
    <property type="match status" value="1"/>
</dbReference>
<evidence type="ECO:0000259" key="3">
    <source>
        <dbReference type="SMART" id="SM00244"/>
    </source>
</evidence>
<evidence type="ECO:0000313" key="4">
    <source>
        <dbReference type="EMBL" id="KZS42925.1"/>
    </source>
</evidence>
<dbReference type="PANTHER" id="PTHR10264:SF83">
    <property type="entry name" value="BLL5629 PROTEIN"/>
    <property type="match status" value="1"/>
</dbReference>
<dbReference type="OrthoDB" id="5501731at2"/>
<dbReference type="SMART" id="SM00244">
    <property type="entry name" value="PHB"/>
    <property type="match status" value="1"/>
</dbReference>
<organism evidence="4 5">
    <name type="scientific">Aquimarina aggregata</name>
    <dbReference type="NCBI Taxonomy" id="1642818"/>
    <lineage>
        <taxon>Bacteria</taxon>
        <taxon>Pseudomonadati</taxon>
        <taxon>Bacteroidota</taxon>
        <taxon>Flavobacteriia</taxon>
        <taxon>Flavobacteriales</taxon>
        <taxon>Flavobacteriaceae</taxon>
        <taxon>Aquimarina</taxon>
    </lineage>
</organism>
<comment type="subcellular location">
    <subcellularLocation>
        <location evidence="1">Membrane</location>
        <topology evidence="1">Single-pass membrane protein</topology>
    </subcellularLocation>
</comment>
<dbReference type="InterPro" id="IPR001972">
    <property type="entry name" value="Stomatin_HflK_fam"/>
</dbReference>
<dbReference type="RefSeq" id="WP_066308216.1">
    <property type="nucleotide sequence ID" value="NZ_LQRT01000001.1"/>
</dbReference>
<comment type="similarity">
    <text evidence="2">Belongs to the band 7/mec-2 family.</text>
</comment>
<protein>
    <submittedName>
        <fullName evidence="4">Peptidase</fullName>
    </submittedName>
</protein>
<comment type="caution">
    <text evidence="4">The sequence shown here is derived from an EMBL/GenBank/DDBJ whole genome shotgun (WGS) entry which is preliminary data.</text>
</comment>
<dbReference type="InterPro" id="IPR036013">
    <property type="entry name" value="Band_7/SPFH_dom_sf"/>
</dbReference>
<dbReference type="SUPFAM" id="SSF117892">
    <property type="entry name" value="Band 7/SPFH domain"/>
    <property type="match status" value="1"/>
</dbReference>
<dbReference type="InterPro" id="IPR043202">
    <property type="entry name" value="Band-7_stomatin-like"/>
</dbReference>
<evidence type="ECO:0000313" key="5">
    <source>
        <dbReference type="Proteomes" id="UP000076715"/>
    </source>
</evidence>
<dbReference type="Gene3D" id="3.30.479.30">
    <property type="entry name" value="Band 7 domain"/>
    <property type="match status" value="1"/>
</dbReference>
<dbReference type="Proteomes" id="UP000076715">
    <property type="component" value="Unassembled WGS sequence"/>
</dbReference>
<proteinExistence type="inferred from homology"/>
<feature type="domain" description="Band 7" evidence="3">
    <location>
        <begin position="132"/>
        <end position="291"/>
    </location>
</feature>
<dbReference type="AlphaFoldDB" id="A0A163D1G3"/>
<dbReference type="Pfam" id="PF01145">
    <property type="entry name" value="Band_7"/>
    <property type="match status" value="1"/>
</dbReference>
<dbReference type="InterPro" id="IPR001107">
    <property type="entry name" value="Band_7"/>
</dbReference>
<sequence length="366" mass="42214">MKRVRINAGKVGLVFKKGDYHRVITKGIHWLRFNESIIQYELTKPFTAPVALELLLQDQELGAMLHVIEVKDNEIVLMYENGNFKTTLPAGRYVYWKGLIDYEFVTADLSKIYITEKIDKSLFSHYALTQYIRVFEVAAYEKAVLIVDDVYTKTLESGTYRFWRNDTSIKIAKADLRQLQLEIAGQELLTKDKAAVRINFYTQYKVIDIEKALLDNKDYEKQLYIAMQLVLRAYVGTYTLDELLERKESIAHAVFEDTKTKVTKLGVQLLNCGIRDVILTGEMKDIMNQVLVAQKRAQANIITRREETASTRSLLNTAKLMEENEMLYKLKEMEYVEKIADKIGEISVSGDGGMVKQLKDIFSVNR</sequence>
<dbReference type="PRINTS" id="PR00721">
    <property type="entry name" value="STOMATIN"/>
</dbReference>
<dbReference type="EMBL" id="LQRT01000001">
    <property type="protein sequence ID" value="KZS42925.1"/>
    <property type="molecule type" value="Genomic_DNA"/>
</dbReference>
<evidence type="ECO:0000256" key="1">
    <source>
        <dbReference type="ARBA" id="ARBA00004167"/>
    </source>
</evidence>
<dbReference type="PANTHER" id="PTHR10264">
    <property type="entry name" value="BAND 7 PROTEIN-RELATED"/>
    <property type="match status" value="1"/>
</dbReference>
<gene>
    <name evidence="4" type="ORF">AWE51_16310</name>
</gene>
<name>A0A163D1G3_9FLAO</name>
<dbReference type="GO" id="GO:0005886">
    <property type="term" value="C:plasma membrane"/>
    <property type="evidence" value="ECO:0007669"/>
    <property type="project" value="InterPro"/>
</dbReference>
<evidence type="ECO:0000256" key="2">
    <source>
        <dbReference type="ARBA" id="ARBA00008164"/>
    </source>
</evidence>
<accession>A0A163D1G3</accession>
<keyword evidence="5" id="KW-1185">Reference proteome</keyword>